<reference evidence="4 5" key="1">
    <citation type="submission" date="2016-09" db="EMBL/GenBank/DDBJ databases">
        <title>Rhizobium sp. nov., a novel species isolated from the rice rhizosphere.</title>
        <authorList>
            <person name="Zhao J."/>
            <person name="Zhang X."/>
        </authorList>
    </citation>
    <scope>NUCLEOTIDE SEQUENCE [LARGE SCALE GENOMIC DNA]</scope>
    <source>
        <strain evidence="4 5">MH17</strain>
    </source>
</reference>
<evidence type="ECO:0000313" key="5">
    <source>
        <dbReference type="Proteomes" id="UP000186143"/>
    </source>
</evidence>
<sequence length="694" mass="75164">MNHASYRFAVSAVVVVGLLIAIGALALSTVMTMRDAANDLDERRLVNAVSAAVSSVKKRLAGTVRDNAVWDDAYAAARSGNADWIKDNWGAVSTDYPLYDGVVVLAPDGRQVAAYLKGKPIDAAALFGPELVRRSLVASKRENVRTLLDLHQINQGIVVMATLGIRPTNDPDIDKAHYTLTFFKTLTSTYIDGISEEFQIRALRIQPEPDPKQSWRLITNYQGEPLGYFVWPKSDPGTAVYNTALPKLQALGSLLFVIVVIVVFSFRIALKKESMLARQAIHDATHDHLTGLHNRAGMLAAISRAPTEAILHLIDLDGFKGVNDVWGHAAGDRLLRAVADTLRMTTPKALAIGRFGGDEFALLHAGEHDPSGIGNAIVRALGQPFLIDAHHVEIGASIGYASVVKSKDALETVHRADLALYCAKDAGRGQVQSYTAELDEQRKSLFVLEDKLRAAIDRDEIGVVFQPLVCTLTGRTRGVEALARWSPRTGPVSPAVFIPLAEKSGLIERLSMKVLEAALTALAKLPKLDLSVNISPMQLANPRFVFEIETALEKHGVAAGRLILEVTEGALISHPERACRSMTALRAKGVRFAMDDFGSGHASIGTLRQFAFDKVKIDRSLIASDEHAVVRATIDLANALGIPVTAEGIETTEQAAFAREAGCELLQGYLLGRPMSFDQLLAHMAGPEQQALWA</sequence>
<dbReference type="Pfam" id="PF05228">
    <property type="entry name" value="CHASE4"/>
    <property type="match status" value="1"/>
</dbReference>
<dbReference type="CDD" id="cd01948">
    <property type="entry name" value="EAL"/>
    <property type="match status" value="1"/>
</dbReference>
<keyword evidence="1" id="KW-0472">Membrane</keyword>
<dbReference type="Gene3D" id="3.20.20.450">
    <property type="entry name" value="EAL domain"/>
    <property type="match status" value="1"/>
</dbReference>
<dbReference type="STRING" id="1672749.BJF92_09035"/>
<dbReference type="InterPro" id="IPR043128">
    <property type="entry name" value="Rev_trsase/Diguanyl_cyclase"/>
</dbReference>
<dbReference type="InterPro" id="IPR052155">
    <property type="entry name" value="Biofilm_reg_signaling"/>
</dbReference>
<gene>
    <name evidence="4" type="ORF">BJF92_09035</name>
</gene>
<dbReference type="NCBIfam" id="TIGR00254">
    <property type="entry name" value="GGDEF"/>
    <property type="match status" value="1"/>
</dbReference>
<dbReference type="CDD" id="cd01949">
    <property type="entry name" value="GGDEF"/>
    <property type="match status" value="1"/>
</dbReference>
<dbReference type="SUPFAM" id="SSF55073">
    <property type="entry name" value="Nucleotide cyclase"/>
    <property type="match status" value="1"/>
</dbReference>
<dbReference type="AlphaFoldDB" id="A0A1Q9AKK9"/>
<comment type="caution">
    <text evidence="4">The sequence shown here is derived from an EMBL/GenBank/DDBJ whole genome shotgun (WGS) entry which is preliminary data.</text>
</comment>
<organism evidence="4 5">
    <name type="scientific">Xaviernesmea rhizosphaerae</name>
    <dbReference type="NCBI Taxonomy" id="1672749"/>
    <lineage>
        <taxon>Bacteria</taxon>
        <taxon>Pseudomonadati</taxon>
        <taxon>Pseudomonadota</taxon>
        <taxon>Alphaproteobacteria</taxon>
        <taxon>Hyphomicrobiales</taxon>
        <taxon>Rhizobiaceae</taxon>
        <taxon>Rhizobium/Agrobacterium group</taxon>
        <taxon>Xaviernesmea</taxon>
    </lineage>
</organism>
<dbReference type="Gene3D" id="3.30.70.270">
    <property type="match status" value="1"/>
</dbReference>
<dbReference type="PROSITE" id="PS50887">
    <property type="entry name" value="GGDEF"/>
    <property type="match status" value="1"/>
</dbReference>
<dbReference type="Proteomes" id="UP000186143">
    <property type="component" value="Unassembled WGS sequence"/>
</dbReference>
<dbReference type="InterPro" id="IPR001633">
    <property type="entry name" value="EAL_dom"/>
</dbReference>
<proteinExistence type="predicted"/>
<dbReference type="PROSITE" id="PS50883">
    <property type="entry name" value="EAL"/>
    <property type="match status" value="1"/>
</dbReference>
<dbReference type="InterPro" id="IPR029787">
    <property type="entry name" value="Nucleotide_cyclase"/>
</dbReference>
<dbReference type="InterPro" id="IPR035919">
    <property type="entry name" value="EAL_sf"/>
</dbReference>
<dbReference type="SMART" id="SM00267">
    <property type="entry name" value="GGDEF"/>
    <property type="match status" value="1"/>
</dbReference>
<feature type="transmembrane region" description="Helical" evidence="1">
    <location>
        <begin position="250"/>
        <end position="270"/>
    </location>
</feature>
<keyword evidence="1" id="KW-1133">Transmembrane helix</keyword>
<accession>A0A1Q9AKK9</accession>
<dbReference type="Pfam" id="PF00990">
    <property type="entry name" value="GGDEF"/>
    <property type="match status" value="1"/>
</dbReference>
<feature type="domain" description="GGDEF" evidence="3">
    <location>
        <begin position="307"/>
        <end position="436"/>
    </location>
</feature>
<name>A0A1Q9AKK9_9HYPH</name>
<dbReference type="PANTHER" id="PTHR44757:SF2">
    <property type="entry name" value="BIOFILM ARCHITECTURE MAINTENANCE PROTEIN MBAA"/>
    <property type="match status" value="1"/>
</dbReference>
<evidence type="ECO:0000256" key="1">
    <source>
        <dbReference type="SAM" id="Phobius"/>
    </source>
</evidence>
<evidence type="ECO:0000313" key="4">
    <source>
        <dbReference type="EMBL" id="OLP55811.1"/>
    </source>
</evidence>
<evidence type="ECO:0000259" key="2">
    <source>
        <dbReference type="PROSITE" id="PS50883"/>
    </source>
</evidence>
<dbReference type="PANTHER" id="PTHR44757">
    <property type="entry name" value="DIGUANYLATE CYCLASE DGCP"/>
    <property type="match status" value="1"/>
</dbReference>
<protein>
    <recommendedName>
        <fullName evidence="6">Bifunctional diguanylate cyclase/phosphodiesterase</fullName>
    </recommendedName>
</protein>
<evidence type="ECO:0008006" key="6">
    <source>
        <dbReference type="Google" id="ProtNLM"/>
    </source>
</evidence>
<dbReference type="SUPFAM" id="SSF141868">
    <property type="entry name" value="EAL domain-like"/>
    <property type="match status" value="1"/>
</dbReference>
<evidence type="ECO:0000259" key="3">
    <source>
        <dbReference type="PROSITE" id="PS50887"/>
    </source>
</evidence>
<dbReference type="Pfam" id="PF00563">
    <property type="entry name" value="EAL"/>
    <property type="match status" value="1"/>
</dbReference>
<dbReference type="InterPro" id="IPR000160">
    <property type="entry name" value="GGDEF_dom"/>
</dbReference>
<keyword evidence="1" id="KW-0812">Transmembrane</keyword>
<dbReference type="InterPro" id="IPR007892">
    <property type="entry name" value="CHASE4"/>
</dbReference>
<dbReference type="SMART" id="SM00052">
    <property type="entry name" value="EAL"/>
    <property type="match status" value="1"/>
</dbReference>
<feature type="domain" description="EAL" evidence="2">
    <location>
        <begin position="445"/>
        <end position="688"/>
    </location>
</feature>
<dbReference type="EMBL" id="MKIO01000026">
    <property type="protein sequence ID" value="OLP55811.1"/>
    <property type="molecule type" value="Genomic_DNA"/>
</dbReference>